<name>A0A0E9SWW3_ANGAN</name>
<protein>
    <submittedName>
        <fullName evidence="1">Uncharacterized protein</fullName>
    </submittedName>
</protein>
<evidence type="ECO:0000313" key="1">
    <source>
        <dbReference type="EMBL" id="JAH45038.1"/>
    </source>
</evidence>
<organism evidence="1">
    <name type="scientific">Anguilla anguilla</name>
    <name type="common">European freshwater eel</name>
    <name type="synonym">Muraena anguilla</name>
    <dbReference type="NCBI Taxonomy" id="7936"/>
    <lineage>
        <taxon>Eukaryota</taxon>
        <taxon>Metazoa</taxon>
        <taxon>Chordata</taxon>
        <taxon>Craniata</taxon>
        <taxon>Vertebrata</taxon>
        <taxon>Euteleostomi</taxon>
        <taxon>Actinopterygii</taxon>
        <taxon>Neopterygii</taxon>
        <taxon>Teleostei</taxon>
        <taxon>Anguilliformes</taxon>
        <taxon>Anguillidae</taxon>
        <taxon>Anguilla</taxon>
    </lineage>
</organism>
<dbReference type="AlphaFoldDB" id="A0A0E9SWW3"/>
<sequence length="45" mass="5324">MLAHLLDREIDSYGHMIWLKPETGWTTDVVLDYLLCCTLHKYLLC</sequence>
<proteinExistence type="predicted"/>
<reference evidence="1" key="1">
    <citation type="submission" date="2014-11" db="EMBL/GenBank/DDBJ databases">
        <authorList>
            <person name="Amaro Gonzalez C."/>
        </authorList>
    </citation>
    <scope>NUCLEOTIDE SEQUENCE</scope>
</reference>
<dbReference type="EMBL" id="GBXM01063539">
    <property type="protein sequence ID" value="JAH45038.1"/>
    <property type="molecule type" value="Transcribed_RNA"/>
</dbReference>
<reference evidence="1" key="2">
    <citation type="journal article" date="2015" name="Fish Shellfish Immunol.">
        <title>Early steps in the European eel (Anguilla anguilla)-Vibrio vulnificus interaction in the gills: Role of the RtxA13 toxin.</title>
        <authorList>
            <person name="Callol A."/>
            <person name="Pajuelo D."/>
            <person name="Ebbesson L."/>
            <person name="Teles M."/>
            <person name="MacKenzie S."/>
            <person name="Amaro C."/>
        </authorList>
    </citation>
    <scope>NUCLEOTIDE SEQUENCE</scope>
</reference>
<accession>A0A0E9SWW3</accession>